<evidence type="ECO:0000313" key="1">
    <source>
        <dbReference type="EMBL" id="WGA02309.1"/>
    </source>
</evidence>
<protein>
    <submittedName>
        <fullName evidence="1">Uncharacterized protein</fullName>
    </submittedName>
</protein>
<reference evidence="1 2" key="1">
    <citation type="submission" date="2023-02" db="EMBL/GenBank/DDBJ databases">
        <authorList>
            <person name="Wang Y."/>
        </authorList>
    </citation>
    <scope>NUCLEOTIDE SEQUENCE [LARGE SCALE GENOMIC DNA]</scope>
</reference>
<name>A0AAF0JYS5_9CAUD</name>
<organism evidence="1 2">
    <name type="scientific">Campylobacter phage vB_Cj_QDYZ</name>
    <dbReference type="NCBI Taxonomy" id="3032374"/>
    <lineage>
        <taxon>Viruses</taxon>
        <taxon>Duplodnaviria</taxon>
        <taxon>Heunggongvirae</taxon>
        <taxon>Uroviricota</taxon>
        <taxon>Caudoviricetes</taxon>
        <taxon>Connertonviridae</taxon>
        <taxon>Fletchervirus</taxon>
        <taxon>Fletchervirus QDYZ</taxon>
    </lineage>
</organism>
<sequence>MGVRNTTYMKLHYYDIYNISNGVFLTFQKNLKEKLLCVSHSKDIMDKKIGFYPLNFSDRGDFILLCVYIMFKYSPSSIYGLCEYLRNYNKTEYEKFKNTIKFYKNMIKKDIALLEEKYKKPMFKEVMREYSRKQISFVTVYWYLMLYDIKDFNGINNTIICESILNVFKFLKFTDESKDYIKDVFKQIEGEVL</sequence>
<proteinExistence type="predicted"/>
<keyword evidence="2" id="KW-1185">Reference proteome</keyword>
<dbReference type="Proteomes" id="UP001225733">
    <property type="component" value="Segment"/>
</dbReference>
<accession>A0AAF0JYS5</accession>
<evidence type="ECO:0000313" key="2">
    <source>
        <dbReference type="Proteomes" id="UP001225733"/>
    </source>
</evidence>
<dbReference type="EMBL" id="OQ515481">
    <property type="protein sequence ID" value="WGA02309.1"/>
    <property type="molecule type" value="Genomic_DNA"/>
</dbReference>